<dbReference type="Proteomes" id="UP000269379">
    <property type="component" value="Chromosome 1"/>
</dbReference>
<gene>
    <name evidence="1" type="ORF">EGT70_22055</name>
</gene>
<name>A0AAX1X561_BURML</name>
<evidence type="ECO:0000313" key="1">
    <source>
        <dbReference type="EMBL" id="RPA25617.1"/>
    </source>
</evidence>
<evidence type="ECO:0000313" key="2">
    <source>
        <dbReference type="Proteomes" id="UP000269379"/>
    </source>
</evidence>
<sequence length="59" mass="6850">MAALRSRGPRLEKCLDTRAASRLAPRRMGWIDIIERSFFFWRLRCTPPNLSPISSRFAA</sequence>
<dbReference type="AlphaFoldDB" id="A0AAX1X561"/>
<comment type="caution">
    <text evidence="1">The sequence shown here is derived from an EMBL/GenBank/DDBJ whole genome shotgun (WGS) entry which is preliminary data.</text>
</comment>
<dbReference type="GO" id="GO:0016787">
    <property type="term" value="F:hydrolase activity"/>
    <property type="evidence" value="ECO:0007669"/>
    <property type="project" value="UniProtKB-KW"/>
</dbReference>
<accession>A0AAX1X561</accession>
<keyword evidence="1" id="KW-0378">Hydrolase</keyword>
<proteinExistence type="predicted"/>
<reference evidence="2" key="1">
    <citation type="submission" date="2018-10" db="EMBL/GenBank/DDBJ databases">
        <title>FDA dAtabase for Regulatory Grade micrObial Sequences (FDA-ARGOS): Supporting development and validation of Infectious Disease Dx tests.</title>
        <authorList>
            <person name="Minogue T."/>
            <person name="Wolcott M."/>
            <person name="Wasieloski L."/>
            <person name="Aguilar W."/>
            <person name="Moore D."/>
            <person name="Jaissle J."/>
            <person name="Tallon L."/>
            <person name="Sadzewicz L."/>
            <person name="Zhao X."/>
            <person name="Vavikolanu K."/>
            <person name="Mehta A."/>
            <person name="Aluvathingal J."/>
            <person name="Nadendla S."/>
            <person name="Yan Y."/>
            <person name="Sichtig H."/>
        </authorList>
    </citation>
    <scope>NUCLEOTIDE SEQUENCE [LARGE SCALE GENOMIC DNA]</scope>
    <source>
        <strain evidence="2">FDAARGOS_588</strain>
    </source>
</reference>
<protein>
    <submittedName>
        <fullName evidence="1">Alpha/beta hydrolase</fullName>
    </submittedName>
</protein>
<organism evidence="1 2">
    <name type="scientific">Burkholderia mallei</name>
    <name type="common">Pseudomonas mallei</name>
    <dbReference type="NCBI Taxonomy" id="13373"/>
    <lineage>
        <taxon>Bacteria</taxon>
        <taxon>Pseudomonadati</taxon>
        <taxon>Pseudomonadota</taxon>
        <taxon>Betaproteobacteria</taxon>
        <taxon>Burkholderiales</taxon>
        <taxon>Burkholderiaceae</taxon>
        <taxon>Burkholderia</taxon>
        <taxon>pseudomallei group</taxon>
    </lineage>
</organism>
<dbReference type="EMBL" id="RKJW01000002">
    <property type="protein sequence ID" value="RPA25617.1"/>
    <property type="molecule type" value="Genomic_DNA"/>
</dbReference>